<feature type="binding site" evidence="14">
    <location>
        <position position="103"/>
    </location>
    <ligand>
        <name>[4Fe-4S] cluster</name>
        <dbReference type="ChEBI" id="CHEBI:49883"/>
        <label>1</label>
    </ligand>
</feature>
<feature type="binding site" evidence="14">
    <location>
        <position position="69"/>
    </location>
    <ligand>
        <name>[4Fe-4S] cluster</name>
        <dbReference type="ChEBI" id="CHEBI:49883"/>
        <label>1</label>
    </ligand>
</feature>
<evidence type="ECO:0000256" key="2">
    <source>
        <dbReference type="ARBA" id="ARBA00022485"/>
    </source>
</evidence>
<protein>
    <recommendedName>
        <fullName evidence="10 14">tRNA-2-methylthio-N(6)-dimethylallyladenosine synthase</fullName>
        <ecNumber evidence="10 14">2.8.4.3</ecNumber>
    </recommendedName>
    <alternativeName>
        <fullName evidence="14">(Dimethylallyl)adenosine tRNA methylthiotransferase MiaB</fullName>
    </alternativeName>
    <alternativeName>
        <fullName evidence="14">tRNA-i(6)A37 methylthiotransferase</fullName>
    </alternativeName>
</protein>
<dbReference type="SMART" id="SM00729">
    <property type="entry name" value="Elp3"/>
    <property type="match status" value="1"/>
</dbReference>
<dbReference type="Pfam" id="PF01938">
    <property type="entry name" value="TRAM"/>
    <property type="match status" value="1"/>
</dbReference>
<comment type="catalytic activity">
    <reaction evidence="12">
        <text>2-thio-N(6)-dimethylallyladenosine(37) in tRNA + S-adenosyl-L-methionine = 2-methylsulfanyl-N(6)-dimethylallyladenosine(37) in tRNA + S-adenosyl-L-homocysteine + H(+)</text>
        <dbReference type="Rhea" id="RHEA:37063"/>
        <dbReference type="Rhea" id="RHEA-COMP:10376"/>
        <dbReference type="Rhea" id="RHEA-COMP:10377"/>
        <dbReference type="ChEBI" id="CHEBI:15378"/>
        <dbReference type="ChEBI" id="CHEBI:57856"/>
        <dbReference type="ChEBI" id="CHEBI:59789"/>
        <dbReference type="ChEBI" id="CHEBI:74416"/>
        <dbReference type="ChEBI" id="CHEBI:74417"/>
    </reaction>
    <physiologicalReaction direction="left-to-right" evidence="12">
        <dbReference type="Rhea" id="RHEA:37064"/>
    </physiologicalReaction>
</comment>
<evidence type="ECO:0000256" key="10">
    <source>
        <dbReference type="ARBA" id="ARBA00033765"/>
    </source>
</evidence>
<dbReference type="SFLD" id="SFLDG01082">
    <property type="entry name" value="B12-binding_domain_containing"/>
    <property type="match status" value="1"/>
</dbReference>
<dbReference type="KEGG" id="pus:CKA81_00850"/>
<dbReference type="InterPro" id="IPR038135">
    <property type="entry name" value="Methylthiotransferase_N_sf"/>
</dbReference>
<keyword evidence="9 14" id="KW-0411">Iron-sulfur</keyword>
<evidence type="ECO:0000256" key="7">
    <source>
        <dbReference type="ARBA" id="ARBA00022723"/>
    </source>
</evidence>
<dbReference type="InterPro" id="IPR005839">
    <property type="entry name" value="Methylthiotransferase"/>
</dbReference>
<dbReference type="Proteomes" id="UP000283474">
    <property type="component" value="Chromosome"/>
</dbReference>
<dbReference type="PROSITE" id="PS51918">
    <property type="entry name" value="RADICAL_SAM"/>
    <property type="match status" value="1"/>
</dbReference>
<reference evidence="18 19" key="1">
    <citation type="submission" date="2017-08" db="EMBL/GenBank/DDBJ databases">
        <authorList>
            <person name="Park S.-J."/>
            <person name="Kim H."/>
        </authorList>
    </citation>
    <scope>NUCLEOTIDE SEQUENCE [LARGE SCALE GENOMIC DNA]</scope>
    <source>
        <strain evidence="19">ye3</strain>
    </source>
</reference>
<comment type="subcellular location">
    <subcellularLocation>
        <location evidence="14">Cytoplasm</location>
    </subcellularLocation>
</comment>
<dbReference type="PROSITE" id="PS51449">
    <property type="entry name" value="MTTASE_N"/>
    <property type="match status" value="1"/>
</dbReference>
<keyword evidence="8 14" id="KW-0408">Iron</keyword>
<evidence type="ECO:0000259" key="16">
    <source>
        <dbReference type="PROSITE" id="PS51449"/>
    </source>
</evidence>
<keyword evidence="4 14" id="KW-0808">Transferase</keyword>
<proteinExistence type="inferred from homology"/>
<evidence type="ECO:0000313" key="19">
    <source>
        <dbReference type="Proteomes" id="UP000283474"/>
    </source>
</evidence>
<evidence type="ECO:0000256" key="5">
    <source>
        <dbReference type="ARBA" id="ARBA00022691"/>
    </source>
</evidence>
<evidence type="ECO:0000313" key="18">
    <source>
        <dbReference type="EMBL" id="QAA92550.1"/>
    </source>
</evidence>
<dbReference type="Gene3D" id="3.40.50.12160">
    <property type="entry name" value="Methylthiotransferase, N-terminal domain"/>
    <property type="match status" value="1"/>
</dbReference>
<dbReference type="GO" id="GO:0051539">
    <property type="term" value="F:4 iron, 4 sulfur cluster binding"/>
    <property type="evidence" value="ECO:0007669"/>
    <property type="project" value="UniProtKB-UniRule"/>
</dbReference>
<feature type="domain" description="TRAM" evidence="15">
    <location>
        <begin position="399"/>
        <end position="462"/>
    </location>
</feature>
<evidence type="ECO:0000256" key="8">
    <source>
        <dbReference type="ARBA" id="ARBA00023004"/>
    </source>
</evidence>
<dbReference type="FunFam" id="3.80.30.20:FF:000001">
    <property type="entry name" value="tRNA-2-methylthio-N(6)-dimethylallyladenosine synthase 2"/>
    <property type="match status" value="1"/>
</dbReference>
<comment type="function">
    <text evidence="1 14">Catalyzes the methylthiolation of N6-(dimethylallyl)adenosine (i(6)A), leading to the formation of 2-methylthio-N6-(dimethylallyl)adenosine (ms(2)i(6)A) at position 37 in tRNAs that read codons beginning with uridine.</text>
</comment>
<dbReference type="SUPFAM" id="SSF102114">
    <property type="entry name" value="Radical SAM enzymes"/>
    <property type="match status" value="1"/>
</dbReference>
<dbReference type="HAMAP" id="MF_01864">
    <property type="entry name" value="tRNA_metthiotr_MiaB"/>
    <property type="match status" value="1"/>
</dbReference>
<dbReference type="InterPro" id="IPR013848">
    <property type="entry name" value="Methylthiotransferase_N"/>
</dbReference>
<evidence type="ECO:0000256" key="13">
    <source>
        <dbReference type="ARBA" id="ARBA00052587"/>
    </source>
</evidence>
<evidence type="ECO:0000256" key="12">
    <source>
        <dbReference type="ARBA" id="ARBA00052380"/>
    </source>
</evidence>
<dbReference type="InterPro" id="IPR058240">
    <property type="entry name" value="rSAM_sf"/>
</dbReference>
<dbReference type="PROSITE" id="PS50926">
    <property type="entry name" value="TRAM"/>
    <property type="match status" value="1"/>
</dbReference>
<evidence type="ECO:0000256" key="3">
    <source>
        <dbReference type="ARBA" id="ARBA00022490"/>
    </source>
</evidence>
<dbReference type="AlphaFoldDB" id="A0A410G8D5"/>
<feature type="binding site" evidence="14">
    <location>
        <position position="184"/>
    </location>
    <ligand>
        <name>[4Fe-4S] cluster</name>
        <dbReference type="ChEBI" id="CHEBI:49883"/>
        <label>2</label>
        <note>4Fe-4S-S-AdoMet</note>
    </ligand>
</feature>
<dbReference type="RefSeq" id="WP_128353600.1">
    <property type="nucleotide sequence ID" value="NZ_CP022987.1"/>
</dbReference>
<comment type="subunit">
    <text evidence="14">Monomer.</text>
</comment>
<dbReference type="Pfam" id="PF00919">
    <property type="entry name" value="UPF0004"/>
    <property type="match status" value="1"/>
</dbReference>
<keyword evidence="7 14" id="KW-0479">Metal-binding</keyword>
<keyword evidence="19" id="KW-1185">Reference proteome</keyword>
<dbReference type="PANTHER" id="PTHR43020">
    <property type="entry name" value="CDK5 REGULATORY SUBUNIT-ASSOCIATED PROTEIN 1"/>
    <property type="match status" value="1"/>
</dbReference>
<dbReference type="FunFam" id="3.40.50.12160:FF:000001">
    <property type="entry name" value="tRNA-2-methylthio-N(6)-dimethylallyladenosine synthase"/>
    <property type="match status" value="1"/>
</dbReference>
<accession>A0A410G8D5</accession>
<feature type="domain" description="MTTase N-terminal" evidence="16">
    <location>
        <begin position="23"/>
        <end position="140"/>
    </location>
</feature>
<keyword evidence="3 14" id="KW-0963">Cytoplasm</keyword>
<feature type="binding site" evidence="14">
    <location>
        <position position="32"/>
    </location>
    <ligand>
        <name>[4Fe-4S] cluster</name>
        <dbReference type="ChEBI" id="CHEBI:49883"/>
        <label>1</label>
    </ligand>
</feature>
<evidence type="ECO:0000256" key="14">
    <source>
        <dbReference type="HAMAP-Rule" id="MF_01864"/>
    </source>
</evidence>
<dbReference type="InterPro" id="IPR006638">
    <property type="entry name" value="Elp3/MiaA/NifB-like_rSAM"/>
</dbReference>
<keyword evidence="2 14" id="KW-0004">4Fe-4S</keyword>
<feature type="binding site" evidence="14">
    <location>
        <position position="177"/>
    </location>
    <ligand>
        <name>[4Fe-4S] cluster</name>
        <dbReference type="ChEBI" id="CHEBI:49883"/>
        <label>2</label>
        <note>4Fe-4S-S-AdoMet</note>
    </ligand>
</feature>
<dbReference type="SFLD" id="SFLDF00273">
    <property type="entry name" value="(dimethylallyl)adenosine_tRNA"/>
    <property type="match status" value="1"/>
</dbReference>
<evidence type="ECO:0000259" key="17">
    <source>
        <dbReference type="PROSITE" id="PS51918"/>
    </source>
</evidence>
<evidence type="ECO:0000259" key="15">
    <source>
        <dbReference type="PROSITE" id="PS50926"/>
    </source>
</evidence>
<evidence type="ECO:0000256" key="6">
    <source>
        <dbReference type="ARBA" id="ARBA00022694"/>
    </source>
</evidence>
<comment type="catalytic activity">
    <reaction evidence="11">
        <text>N(6)-dimethylallyladenosine(37) in tRNA + (sulfur carrier)-SH + AH2 + S-adenosyl-L-methionine = 2-thio-N(6)-dimethylallyladenosine(37) in tRNA + (sulfur carrier)-H + 5'-deoxyadenosine + L-methionine + A + H(+)</text>
        <dbReference type="Rhea" id="RHEA:36339"/>
        <dbReference type="Rhea" id="RHEA-COMP:10375"/>
        <dbReference type="Rhea" id="RHEA-COMP:10377"/>
        <dbReference type="Rhea" id="RHEA-COMP:14737"/>
        <dbReference type="Rhea" id="RHEA-COMP:14739"/>
        <dbReference type="ChEBI" id="CHEBI:13193"/>
        <dbReference type="ChEBI" id="CHEBI:15378"/>
        <dbReference type="ChEBI" id="CHEBI:17319"/>
        <dbReference type="ChEBI" id="CHEBI:17499"/>
        <dbReference type="ChEBI" id="CHEBI:29917"/>
        <dbReference type="ChEBI" id="CHEBI:57844"/>
        <dbReference type="ChEBI" id="CHEBI:59789"/>
        <dbReference type="ChEBI" id="CHEBI:64428"/>
        <dbReference type="ChEBI" id="CHEBI:74415"/>
        <dbReference type="ChEBI" id="CHEBI:74416"/>
    </reaction>
    <physiologicalReaction direction="left-to-right" evidence="11">
        <dbReference type="Rhea" id="RHEA:36340"/>
    </physiologicalReaction>
</comment>
<comment type="cofactor">
    <cofactor evidence="14">
        <name>[4Fe-4S] cluster</name>
        <dbReference type="ChEBI" id="CHEBI:49883"/>
    </cofactor>
    <text evidence="14">Binds 2 [4Fe-4S] clusters. One cluster is coordinated with 3 cysteines and an exchangeable S-adenosyl-L-methionine.</text>
</comment>
<dbReference type="InterPro" id="IPR023404">
    <property type="entry name" value="rSAM_horseshoe"/>
</dbReference>
<evidence type="ECO:0000256" key="1">
    <source>
        <dbReference type="ARBA" id="ARBA00003234"/>
    </source>
</evidence>
<dbReference type="Gene3D" id="3.80.30.20">
    <property type="entry name" value="tm_1862 like domain"/>
    <property type="match status" value="1"/>
</dbReference>
<dbReference type="CDD" id="cd01335">
    <property type="entry name" value="Radical_SAM"/>
    <property type="match status" value="1"/>
</dbReference>
<dbReference type="GO" id="GO:0005829">
    <property type="term" value="C:cytosol"/>
    <property type="evidence" value="ECO:0007669"/>
    <property type="project" value="TreeGrafter"/>
</dbReference>
<dbReference type="SFLD" id="SFLDS00029">
    <property type="entry name" value="Radical_SAM"/>
    <property type="match status" value="1"/>
</dbReference>
<dbReference type="InterPro" id="IPR006463">
    <property type="entry name" value="MiaB_methiolase"/>
</dbReference>
<dbReference type="InterPro" id="IPR007197">
    <property type="entry name" value="rSAM"/>
</dbReference>
<dbReference type="PROSITE" id="PS01278">
    <property type="entry name" value="MTTASE_RADICAL"/>
    <property type="match status" value="1"/>
</dbReference>
<dbReference type="InterPro" id="IPR020612">
    <property type="entry name" value="Methylthiotransferase_CS"/>
</dbReference>
<feature type="domain" description="Radical SAM core" evidence="17">
    <location>
        <begin position="163"/>
        <end position="396"/>
    </location>
</feature>
<keyword evidence="5 14" id="KW-0949">S-adenosyl-L-methionine</keyword>
<feature type="binding site" evidence="14">
    <location>
        <position position="181"/>
    </location>
    <ligand>
        <name>[4Fe-4S] cluster</name>
        <dbReference type="ChEBI" id="CHEBI:49883"/>
        <label>2</label>
        <note>4Fe-4S-S-AdoMet</note>
    </ligand>
</feature>
<sequence length="471" mass="51983">MQETTIKRAAAAAAQTASSPRQRKVFIRTFGCQMNEYDSDKMVDVLRESQGVELTQNPDEADIILFNTCSVREKAQEKVFSDLGRVQHLKQSNPDLIIGVGGCVASQEGDAIVKRAPYVDVVFGPQTLHRLPELIAKRRTQGRSQVDISFPEIEKFDAMPPARVDGPTAFVSIMEGCSKYCSFCVVPYTRGAEVSRPFDDVLVEVADLADQGVKEVTLLGQNVNAYRGPMGDSHDIADFAMLLEYVHDIPGIERIRYTTSHPKEMTTRLIEAHGALPKLVPFLHLPVQAGSDAVLAAMKRGYTTLEFKSIVRRLRAARPGLTLSSDFIIGFPGETEADFEKTMSLIRDVGFDTSFSFIYSRRPGTPAADLQDDTPKDVKLARLHRLQALINEQAAAISTSMVGSIQRVLVEKPSRRDPKELSGRCENNRIVNFAGQPRLIGQMVDVRITQTMTNSLKGEIVINEPSARGSA</sequence>
<dbReference type="EMBL" id="CP022987">
    <property type="protein sequence ID" value="QAA92550.1"/>
    <property type="molecule type" value="Genomic_DNA"/>
</dbReference>
<organism evidence="18 19">
    <name type="scientific">Pollutimonas thiosulfatoxidans</name>
    <dbReference type="NCBI Taxonomy" id="2028345"/>
    <lineage>
        <taxon>Bacteria</taxon>
        <taxon>Pseudomonadati</taxon>
        <taxon>Pseudomonadota</taxon>
        <taxon>Betaproteobacteria</taxon>
        <taxon>Burkholderiales</taxon>
        <taxon>Alcaligenaceae</taxon>
        <taxon>Pollutimonas</taxon>
    </lineage>
</organism>
<dbReference type="EC" id="2.8.4.3" evidence="10 14"/>
<dbReference type="PANTHER" id="PTHR43020:SF2">
    <property type="entry name" value="MITOCHONDRIAL TRNA METHYLTHIOTRANSFERASE CDK5RAP1"/>
    <property type="match status" value="1"/>
</dbReference>
<dbReference type="Pfam" id="PF04055">
    <property type="entry name" value="Radical_SAM"/>
    <property type="match status" value="1"/>
</dbReference>
<dbReference type="SFLD" id="SFLDG01061">
    <property type="entry name" value="methylthiotransferase"/>
    <property type="match status" value="1"/>
</dbReference>
<name>A0A410G8D5_9BURK</name>
<dbReference type="GO" id="GO:0035597">
    <property type="term" value="F:tRNA-2-methylthio-N(6)-dimethylallyladenosine(37) synthase activity"/>
    <property type="evidence" value="ECO:0007669"/>
    <property type="project" value="UniProtKB-EC"/>
</dbReference>
<evidence type="ECO:0000256" key="11">
    <source>
        <dbReference type="ARBA" id="ARBA00050926"/>
    </source>
</evidence>
<evidence type="ECO:0000256" key="9">
    <source>
        <dbReference type="ARBA" id="ARBA00023014"/>
    </source>
</evidence>
<dbReference type="NCBIfam" id="TIGR01574">
    <property type="entry name" value="miaB-methiolase"/>
    <property type="match status" value="1"/>
</dbReference>
<gene>
    <name evidence="14" type="primary">miaB</name>
    <name evidence="18" type="ORF">CKA81_00850</name>
</gene>
<dbReference type="InterPro" id="IPR002792">
    <property type="entry name" value="TRAM_dom"/>
</dbReference>
<dbReference type="NCBIfam" id="TIGR00089">
    <property type="entry name" value="MiaB/RimO family radical SAM methylthiotransferase"/>
    <property type="match status" value="1"/>
</dbReference>
<comment type="catalytic activity">
    <reaction evidence="13">
        <text>N(6)-dimethylallyladenosine(37) in tRNA + (sulfur carrier)-SH + AH2 + 2 S-adenosyl-L-methionine = 2-methylsulfanyl-N(6)-dimethylallyladenosine(37) in tRNA + (sulfur carrier)-H + 5'-deoxyadenosine + L-methionine + A + S-adenosyl-L-homocysteine + 2 H(+)</text>
        <dbReference type="Rhea" id="RHEA:37067"/>
        <dbReference type="Rhea" id="RHEA-COMP:10375"/>
        <dbReference type="Rhea" id="RHEA-COMP:10376"/>
        <dbReference type="Rhea" id="RHEA-COMP:14737"/>
        <dbReference type="Rhea" id="RHEA-COMP:14739"/>
        <dbReference type="ChEBI" id="CHEBI:13193"/>
        <dbReference type="ChEBI" id="CHEBI:15378"/>
        <dbReference type="ChEBI" id="CHEBI:17319"/>
        <dbReference type="ChEBI" id="CHEBI:17499"/>
        <dbReference type="ChEBI" id="CHEBI:29917"/>
        <dbReference type="ChEBI" id="CHEBI:57844"/>
        <dbReference type="ChEBI" id="CHEBI:57856"/>
        <dbReference type="ChEBI" id="CHEBI:59789"/>
        <dbReference type="ChEBI" id="CHEBI:64428"/>
        <dbReference type="ChEBI" id="CHEBI:74415"/>
        <dbReference type="ChEBI" id="CHEBI:74417"/>
        <dbReference type="EC" id="2.8.4.3"/>
    </reaction>
    <physiologicalReaction direction="left-to-right" evidence="13">
        <dbReference type="Rhea" id="RHEA:37068"/>
    </physiologicalReaction>
</comment>
<dbReference type="GO" id="GO:0046872">
    <property type="term" value="F:metal ion binding"/>
    <property type="evidence" value="ECO:0007669"/>
    <property type="project" value="UniProtKB-KW"/>
</dbReference>
<dbReference type="OrthoDB" id="9805215at2"/>
<keyword evidence="6 14" id="KW-0819">tRNA processing</keyword>
<comment type="similarity">
    <text evidence="14">Belongs to the methylthiotransferase family. MiaB subfamily.</text>
</comment>
<evidence type="ECO:0000256" key="4">
    <source>
        <dbReference type="ARBA" id="ARBA00022679"/>
    </source>
</evidence>